<dbReference type="InterPro" id="IPR036938">
    <property type="entry name" value="PAP2/HPO_sf"/>
</dbReference>
<dbReference type="InterPro" id="IPR043216">
    <property type="entry name" value="PAP-like"/>
</dbReference>
<feature type="transmembrane region" description="Helical" evidence="6">
    <location>
        <begin position="60"/>
        <end position="80"/>
    </location>
</feature>
<feature type="transmembrane region" description="Helical" evidence="6">
    <location>
        <begin position="12"/>
        <end position="30"/>
    </location>
</feature>
<evidence type="ECO:0000256" key="3">
    <source>
        <dbReference type="ARBA" id="ARBA00022692"/>
    </source>
</evidence>
<dbReference type="GO" id="GO:0006644">
    <property type="term" value="P:phospholipid metabolic process"/>
    <property type="evidence" value="ECO:0007669"/>
    <property type="project" value="InterPro"/>
</dbReference>
<dbReference type="SMART" id="SM00014">
    <property type="entry name" value="acidPPc"/>
    <property type="match status" value="1"/>
</dbReference>
<dbReference type="GO" id="GO:0008195">
    <property type="term" value="F:phosphatidate phosphatase activity"/>
    <property type="evidence" value="ECO:0007669"/>
    <property type="project" value="TreeGrafter"/>
</dbReference>
<feature type="domain" description="Phosphatidic acid phosphatase type 2/haloperoxidase" evidence="7">
    <location>
        <begin position="108"/>
        <end position="257"/>
    </location>
</feature>
<organism evidence="8 9">
    <name type="scientific">Aphidius gifuensis</name>
    <name type="common">Parasitoid wasp</name>
    <dbReference type="NCBI Taxonomy" id="684658"/>
    <lineage>
        <taxon>Eukaryota</taxon>
        <taxon>Metazoa</taxon>
        <taxon>Ecdysozoa</taxon>
        <taxon>Arthropoda</taxon>
        <taxon>Hexapoda</taxon>
        <taxon>Insecta</taxon>
        <taxon>Pterygota</taxon>
        <taxon>Neoptera</taxon>
        <taxon>Endopterygota</taxon>
        <taxon>Hymenoptera</taxon>
        <taxon>Apocrita</taxon>
        <taxon>Ichneumonoidea</taxon>
        <taxon>Braconidae</taxon>
        <taxon>Aphidiinae</taxon>
        <taxon>Aphidius</taxon>
    </lineage>
</organism>
<dbReference type="GO" id="GO:0007165">
    <property type="term" value="P:signal transduction"/>
    <property type="evidence" value="ECO:0007669"/>
    <property type="project" value="TreeGrafter"/>
</dbReference>
<keyword evidence="9" id="KW-1185">Reference proteome</keyword>
<reference evidence="8 9" key="1">
    <citation type="submission" date="2020-08" db="EMBL/GenBank/DDBJ databases">
        <title>Aphidius gifuensis genome sequencing and assembly.</title>
        <authorList>
            <person name="Du Z."/>
        </authorList>
    </citation>
    <scope>NUCLEOTIDE SEQUENCE [LARGE SCALE GENOMIC DNA]</scope>
    <source>
        <strain evidence="8">YNYX2018</strain>
        <tissue evidence="8">Adults</tissue>
    </source>
</reference>
<dbReference type="GO" id="GO:0046839">
    <property type="term" value="P:phospholipid dephosphorylation"/>
    <property type="evidence" value="ECO:0007669"/>
    <property type="project" value="TreeGrafter"/>
</dbReference>
<dbReference type="PANTHER" id="PTHR10165:SF197">
    <property type="entry name" value="FI04477P-RELATED"/>
    <property type="match status" value="1"/>
</dbReference>
<proteinExistence type="inferred from homology"/>
<protein>
    <recommendedName>
        <fullName evidence="7">Phosphatidic acid phosphatase type 2/haloperoxidase domain-containing protein</fullName>
    </recommendedName>
</protein>
<keyword evidence="3 6" id="KW-0812">Transmembrane</keyword>
<gene>
    <name evidence="8" type="ORF">HCN44_008014</name>
</gene>
<dbReference type="Proteomes" id="UP000639338">
    <property type="component" value="Unassembled WGS sequence"/>
</dbReference>
<accession>A0A834XLV0</accession>
<keyword evidence="5 6" id="KW-0472">Membrane</keyword>
<feature type="transmembrane region" description="Helical" evidence="6">
    <location>
        <begin position="211"/>
        <end position="230"/>
    </location>
</feature>
<evidence type="ECO:0000313" key="9">
    <source>
        <dbReference type="Proteomes" id="UP000639338"/>
    </source>
</evidence>
<feature type="transmembrane region" description="Helical" evidence="6">
    <location>
        <begin position="242"/>
        <end position="263"/>
    </location>
</feature>
<keyword evidence="4 6" id="KW-1133">Transmembrane helix</keyword>
<evidence type="ECO:0000259" key="7">
    <source>
        <dbReference type="SMART" id="SM00014"/>
    </source>
</evidence>
<sequence length="293" mass="33785">MSKSTAYTLRKIGLDAVCFIAVILGIIYYQKYAVRYQRGFFCDDESINHPYKNNTVSSNLMYFFSFGVTGFLIVIGEFLYSKSSKKQSGYSLFDYEIPSWMLMAYTKIGVFAFGAFVTVLIVDTAKYNIGRLRPHFLDVCRPNVYCHENSTFEYLKKYHTDFECTNTAFDKHKWEDARLSFPSGHSAYSMYGMLFFALYLQLRMTWKGSKLLRHTLQVMCLWMAWFTAMSRVSDYKHHWSDVLAGMSIGATVALINASVFCICDLFKERRVQSCDQGTMAVGKIKSIECDNVQ</sequence>
<dbReference type="OrthoDB" id="8907274at2759"/>
<name>A0A834XLV0_APHGI</name>
<evidence type="ECO:0000256" key="1">
    <source>
        <dbReference type="ARBA" id="ARBA00004141"/>
    </source>
</evidence>
<comment type="caution">
    <text evidence="8">The sequence shown here is derived from an EMBL/GenBank/DDBJ whole genome shotgun (WGS) entry which is preliminary data.</text>
</comment>
<evidence type="ECO:0000256" key="5">
    <source>
        <dbReference type="ARBA" id="ARBA00023136"/>
    </source>
</evidence>
<dbReference type="GO" id="GO:0005886">
    <property type="term" value="C:plasma membrane"/>
    <property type="evidence" value="ECO:0007669"/>
    <property type="project" value="TreeGrafter"/>
</dbReference>
<evidence type="ECO:0000256" key="4">
    <source>
        <dbReference type="ARBA" id="ARBA00022989"/>
    </source>
</evidence>
<dbReference type="Pfam" id="PF01569">
    <property type="entry name" value="PAP2"/>
    <property type="match status" value="1"/>
</dbReference>
<comment type="similarity">
    <text evidence="2">Belongs to the PA-phosphatase related phosphoesterase family.</text>
</comment>
<dbReference type="EMBL" id="JACMRX010000005">
    <property type="protein sequence ID" value="KAF7989340.1"/>
    <property type="molecule type" value="Genomic_DNA"/>
</dbReference>
<evidence type="ECO:0000256" key="6">
    <source>
        <dbReference type="SAM" id="Phobius"/>
    </source>
</evidence>
<evidence type="ECO:0000313" key="8">
    <source>
        <dbReference type="EMBL" id="KAF7989340.1"/>
    </source>
</evidence>
<dbReference type="InterPro" id="IPR000326">
    <property type="entry name" value="PAP2/HPO"/>
</dbReference>
<dbReference type="Gene3D" id="1.20.144.10">
    <property type="entry name" value="Phosphatidic acid phosphatase type 2/haloperoxidase"/>
    <property type="match status" value="1"/>
</dbReference>
<feature type="transmembrane region" description="Helical" evidence="6">
    <location>
        <begin position="100"/>
        <end position="122"/>
    </location>
</feature>
<dbReference type="CDD" id="cd03384">
    <property type="entry name" value="PAP2_wunen"/>
    <property type="match status" value="1"/>
</dbReference>
<dbReference type="SUPFAM" id="SSF48317">
    <property type="entry name" value="Acid phosphatase/Vanadium-dependent haloperoxidase"/>
    <property type="match status" value="1"/>
</dbReference>
<dbReference type="AlphaFoldDB" id="A0A834XLV0"/>
<dbReference type="PANTHER" id="PTHR10165">
    <property type="entry name" value="LIPID PHOSPHATE PHOSPHATASE"/>
    <property type="match status" value="1"/>
</dbReference>
<comment type="subcellular location">
    <subcellularLocation>
        <location evidence="1">Membrane</location>
        <topology evidence="1">Multi-pass membrane protein</topology>
    </subcellularLocation>
</comment>
<evidence type="ECO:0000256" key="2">
    <source>
        <dbReference type="ARBA" id="ARBA00008816"/>
    </source>
</evidence>